<dbReference type="Gene3D" id="1.25.10.10">
    <property type="entry name" value="Leucine-rich Repeat Variant"/>
    <property type="match status" value="1"/>
</dbReference>
<proteinExistence type="predicted"/>
<dbReference type="PANTHER" id="PTHR46700:SF2">
    <property type="entry name" value="ARM REPEAT SUPERFAMILY PROTEIN"/>
    <property type="match status" value="1"/>
</dbReference>
<dbReference type="PROSITE" id="PS50176">
    <property type="entry name" value="ARM_REPEAT"/>
    <property type="match status" value="2"/>
</dbReference>
<feature type="repeat" description="ARM" evidence="1">
    <location>
        <begin position="223"/>
        <end position="267"/>
    </location>
</feature>
<dbReference type="AlphaFoldDB" id="A0A0D9WK06"/>
<feature type="repeat" description="ARM" evidence="1">
    <location>
        <begin position="138"/>
        <end position="182"/>
    </location>
</feature>
<name>A0A0D9WK06_9ORYZ</name>
<dbReference type="EnsemblPlants" id="LPERR05G22230.1">
    <property type="protein sequence ID" value="LPERR05G22230.1"/>
    <property type="gene ID" value="LPERR05G22230"/>
</dbReference>
<feature type="compositionally biased region" description="Acidic residues" evidence="2">
    <location>
        <begin position="410"/>
        <end position="422"/>
    </location>
</feature>
<evidence type="ECO:0000256" key="2">
    <source>
        <dbReference type="SAM" id="MobiDB-lite"/>
    </source>
</evidence>
<dbReference type="eggNOG" id="KOG0167">
    <property type="taxonomic scope" value="Eukaryota"/>
</dbReference>
<feature type="compositionally biased region" description="Polar residues" evidence="2">
    <location>
        <begin position="8"/>
        <end position="27"/>
    </location>
</feature>
<evidence type="ECO:0008006" key="5">
    <source>
        <dbReference type="Google" id="ProtNLM"/>
    </source>
</evidence>
<feature type="region of interest" description="Disordered" evidence="2">
    <location>
        <begin position="396"/>
        <end position="431"/>
    </location>
</feature>
<evidence type="ECO:0000313" key="3">
    <source>
        <dbReference type="EnsemblPlants" id="LPERR05G22230.1"/>
    </source>
</evidence>
<dbReference type="SUPFAM" id="SSF48371">
    <property type="entry name" value="ARM repeat"/>
    <property type="match status" value="1"/>
</dbReference>
<protein>
    <recommendedName>
        <fullName evidence="5">Armadillo repeat-containing domain-containing protein</fullName>
    </recommendedName>
</protein>
<evidence type="ECO:0000256" key="1">
    <source>
        <dbReference type="PROSITE-ProRule" id="PRU00259"/>
    </source>
</evidence>
<dbReference type="STRING" id="77586.A0A0D9WK06"/>
<reference evidence="3 4" key="1">
    <citation type="submission" date="2012-08" db="EMBL/GenBank/DDBJ databases">
        <title>Oryza genome evolution.</title>
        <authorList>
            <person name="Wing R.A."/>
        </authorList>
    </citation>
    <scope>NUCLEOTIDE SEQUENCE</scope>
</reference>
<dbReference type="InterPro" id="IPR000225">
    <property type="entry name" value="Armadillo"/>
</dbReference>
<dbReference type="Proteomes" id="UP000032180">
    <property type="component" value="Chromosome 5"/>
</dbReference>
<dbReference type="InterPro" id="IPR011989">
    <property type="entry name" value="ARM-like"/>
</dbReference>
<evidence type="ECO:0000313" key="4">
    <source>
        <dbReference type="Proteomes" id="UP000032180"/>
    </source>
</evidence>
<dbReference type="HOGENOM" id="CLU_006348_6_0_1"/>
<feature type="compositionally biased region" description="Pro residues" evidence="2">
    <location>
        <begin position="29"/>
        <end position="41"/>
    </location>
</feature>
<dbReference type="InterPro" id="IPR016024">
    <property type="entry name" value="ARM-type_fold"/>
</dbReference>
<dbReference type="Gramene" id="LPERR05G22230.1">
    <property type="protein sequence ID" value="LPERR05G22230.1"/>
    <property type="gene ID" value="LPERR05G22230"/>
</dbReference>
<reference evidence="4" key="2">
    <citation type="submission" date="2013-12" db="EMBL/GenBank/DDBJ databases">
        <authorList>
            <person name="Yu Y."/>
            <person name="Lee S."/>
            <person name="de Baynast K."/>
            <person name="Wissotski M."/>
            <person name="Liu L."/>
            <person name="Talag J."/>
            <person name="Goicoechea J."/>
            <person name="Angelova A."/>
            <person name="Jetty R."/>
            <person name="Kudrna D."/>
            <person name="Golser W."/>
            <person name="Rivera L."/>
            <person name="Zhang J."/>
            <person name="Wing R."/>
        </authorList>
    </citation>
    <scope>NUCLEOTIDE SEQUENCE</scope>
</reference>
<feature type="region of interest" description="Disordered" evidence="2">
    <location>
        <begin position="1"/>
        <end position="44"/>
    </location>
</feature>
<organism evidence="3 4">
    <name type="scientific">Leersia perrieri</name>
    <dbReference type="NCBI Taxonomy" id="77586"/>
    <lineage>
        <taxon>Eukaryota</taxon>
        <taxon>Viridiplantae</taxon>
        <taxon>Streptophyta</taxon>
        <taxon>Embryophyta</taxon>
        <taxon>Tracheophyta</taxon>
        <taxon>Spermatophyta</taxon>
        <taxon>Magnoliopsida</taxon>
        <taxon>Liliopsida</taxon>
        <taxon>Poales</taxon>
        <taxon>Poaceae</taxon>
        <taxon>BOP clade</taxon>
        <taxon>Oryzoideae</taxon>
        <taxon>Oryzeae</taxon>
        <taxon>Oryzinae</taxon>
        <taxon>Leersia</taxon>
    </lineage>
</organism>
<reference evidence="3" key="3">
    <citation type="submission" date="2015-04" db="UniProtKB">
        <authorList>
            <consortium name="EnsemblPlants"/>
        </authorList>
    </citation>
    <scope>IDENTIFICATION</scope>
</reference>
<dbReference type="PANTHER" id="PTHR46700">
    <property type="entry name" value="ARM REPEAT SUPERFAMILY PROTEIN"/>
    <property type="match status" value="1"/>
</dbReference>
<sequence length="471" mass="50583">MHHHKFTTPKTPSALHVTQNHPKSNATFPPKPPCVRAPPSPRETLTTAPALVRLRRLDVHVHRRTTRALRNSTCDRSIDRSAEYMGEARDDEAARMMRAAVKRLSFGTAEEERAEAAAEVRRLARSDERTKRLLPELGVVPPLVSMLADVKNFPGARITAAGALLELARGAHRNKVHIVQAGFLKKLPLLMEDKNMSRSNELALLLLSISSLANTDFPIAASDLLPFLVAVLRADDAPADTKLTCLAALHNLSTKIEHVRAVASSGAARALVALSTLAAADDGTTSEVALSVLGDLAAASGAARREIEDDEAAAAAIVDAMARHDAPRHQELAAYLAMVLAHNGGGGGGGRILLRRRMRRLGVVQVLLEVSLLGTPLAARRAAKILQWFKDGDGRSRITAHSGPRMEGGGADDDGDGEEDGEKDCRKGVERIVKQSLDRNMKSIMRRATASVDLTNVKLLDGSSSSKSLPC</sequence>
<accession>A0A0D9WK06</accession>
<keyword evidence="4" id="KW-1185">Reference proteome</keyword>